<evidence type="ECO:0000313" key="7">
    <source>
        <dbReference type="Proteomes" id="UP001595476"/>
    </source>
</evidence>
<evidence type="ECO:0000256" key="1">
    <source>
        <dbReference type="ARBA" id="ARBA00022737"/>
    </source>
</evidence>
<dbReference type="InterPro" id="IPR045351">
    <property type="entry name" value="DUF6531"/>
</dbReference>
<dbReference type="Pfam" id="PF25023">
    <property type="entry name" value="TEN_YD-shell"/>
    <property type="match status" value="3"/>
</dbReference>
<reference evidence="7" key="1">
    <citation type="journal article" date="2019" name="Int. J. Syst. Evol. Microbiol.">
        <title>The Global Catalogue of Microorganisms (GCM) 10K type strain sequencing project: providing services to taxonomists for standard genome sequencing and annotation.</title>
        <authorList>
            <consortium name="The Broad Institute Genomics Platform"/>
            <consortium name="The Broad Institute Genome Sequencing Center for Infectious Disease"/>
            <person name="Wu L."/>
            <person name="Ma J."/>
        </authorList>
    </citation>
    <scope>NUCLEOTIDE SEQUENCE [LARGE SCALE GENOMIC DNA]</scope>
    <source>
        <strain evidence="7">KCTC 52438</strain>
    </source>
</reference>
<dbReference type="PRINTS" id="PR00394">
    <property type="entry name" value="RHSPROTEIN"/>
</dbReference>
<accession>A0ABV7HJN7</accession>
<gene>
    <name evidence="6" type="ORF">ACFOEK_17850</name>
</gene>
<dbReference type="Gene3D" id="2.180.10.10">
    <property type="entry name" value="RHS repeat-associated core"/>
    <property type="match status" value="3"/>
</dbReference>
<dbReference type="InterPro" id="IPR025331">
    <property type="entry name" value="TNT"/>
</dbReference>
<feature type="domain" description="Teneurin-like YD-shell" evidence="5">
    <location>
        <begin position="962"/>
        <end position="1191"/>
    </location>
</feature>
<keyword evidence="7" id="KW-1185">Reference proteome</keyword>
<evidence type="ECO:0000259" key="4">
    <source>
        <dbReference type="Pfam" id="PF20148"/>
    </source>
</evidence>
<protein>
    <submittedName>
        <fullName evidence="6">RHS repeat-associated core domain-containing protein</fullName>
    </submittedName>
</protein>
<feature type="domain" description="Teneurin-like YD-shell" evidence="5">
    <location>
        <begin position="667"/>
        <end position="793"/>
    </location>
</feature>
<evidence type="ECO:0000259" key="5">
    <source>
        <dbReference type="Pfam" id="PF25023"/>
    </source>
</evidence>
<feature type="domain" description="Teneurin-like YD-shell" evidence="5">
    <location>
        <begin position="455"/>
        <end position="576"/>
    </location>
</feature>
<dbReference type="Proteomes" id="UP001595476">
    <property type="component" value="Unassembled WGS sequence"/>
</dbReference>
<dbReference type="PANTHER" id="PTHR32305:SF15">
    <property type="entry name" value="PROTEIN RHSA-RELATED"/>
    <property type="match status" value="1"/>
</dbReference>
<feature type="compositionally biased region" description="Polar residues" evidence="2">
    <location>
        <begin position="148"/>
        <end position="159"/>
    </location>
</feature>
<feature type="domain" description="DUF6531" evidence="4">
    <location>
        <begin position="168"/>
        <end position="257"/>
    </location>
</feature>
<keyword evidence="1" id="KW-0677">Repeat</keyword>
<dbReference type="NCBIfam" id="TIGR01643">
    <property type="entry name" value="YD_repeat_2x"/>
    <property type="match status" value="5"/>
</dbReference>
<organism evidence="6 7">
    <name type="scientific">Litoribrevibacter euphylliae</name>
    <dbReference type="NCBI Taxonomy" id="1834034"/>
    <lineage>
        <taxon>Bacteria</taxon>
        <taxon>Pseudomonadati</taxon>
        <taxon>Pseudomonadota</taxon>
        <taxon>Gammaproteobacteria</taxon>
        <taxon>Oceanospirillales</taxon>
        <taxon>Oceanospirillaceae</taxon>
        <taxon>Litoribrevibacter</taxon>
    </lineage>
</organism>
<name>A0ABV7HJN7_9GAMM</name>
<feature type="compositionally biased region" description="Polar residues" evidence="2">
    <location>
        <begin position="127"/>
        <end position="141"/>
    </location>
</feature>
<evidence type="ECO:0000313" key="6">
    <source>
        <dbReference type="EMBL" id="MFC3152908.1"/>
    </source>
</evidence>
<dbReference type="InterPro" id="IPR006530">
    <property type="entry name" value="YD"/>
</dbReference>
<dbReference type="EMBL" id="JBHRSZ010000007">
    <property type="protein sequence ID" value="MFC3152908.1"/>
    <property type="molecule type" value="Genomic_DNA"/>
</dbReference>
<dbReference type="RefSeq" id="WP_386722830.1">
    <property type="nucleotide sequence ID" value="NZ_JBHRSZ010000007.1"/>
</dbReference>
<feature type="region of interest" description="Disordered" evidence="2">
    <location>
        <begin position="112"/>
        <end position="170"/>
    </location>
</feature>
<dbReference type="NCBIfam" id="TIGR03696">
    <property type="entry name" value="Rhs_assc_core"/>
    <property type="match status" value="1"/>
</dbReference>
<proteinExistence type="predicted"/>
<dbReference type="Pfam" id="PF14021">
    <property type="entry name" value="TNT"/>
    <property type="match status" value="1"/>
</dbReference>
<feature type="domain" description="TNT" evidence="3">
    <location>
        <begin position="1279"/>
        <end position="1372"/>
    </location>
</feature>
<evidence type="ECO:0000259" key="3">
    <source>
        <dbReference type="Pfam" id="PF14021"/>
    </source>
</evidence>
<dbReference type="Pfam" id="PF20148">
    <property type="entry name" value="DUF6531"/>
    <property type="match status" value="1"/>
</dbReference>
<dbReference type="PANTHER" id="PTHR32305">
    <property type="match status" value="1"/>
</dbReference>
<evidence type="ECO:0000256" key="2">
    <source>
        <dbReference type="SAM" id="MobiDB-lite"/>
    </source>
</evidence>
<comment type="caution">
    <text evidence="6">The sequence shown here is derived from an EMBL/GenBank/DDBJ whole genome shotgun (WGS) entry which is preliminary data.</text>
</comment>
<dbReference type="InterPro" id="IPR056823">
    <property type="entry name" value="TEN-like_YD-shell"/>
</dbReference>
<dbReference type="InterPro" id="IPR050708">
    <property type="entry name" value="T6SS_VgrG/RHS"/>
</dbReference>
<sequence length="1382" mass="158249">MDAKKLITIKAQNGQNILFCADNNQSGFGNKKSFQTINEAISHLTSQVGINENLNDTSLVDVLAAFDSADVRKLSHSIRTLNTKQQIVKRIAELLLSGDLHMYVEKQAEPVIQYDQNTEKPKVRSETPPQGGQTDEQTSENGAKGTDAQGTNAAGQSDQKNSDKICQGDPVAMSSGEEILELLDFELDGPMPIRWLRSYRSSQCHENIGMGFGWRSNLHLQLIEVYETLDEKELNQQKTPALESLVLIDEEGRRLPFLPVEKGQTSYQLSEGLALHHEADGSHRLIKNDNSHWVFVRGSFTETKNTWVLDRISDTHGNQLRLFYSAAGRLTRIDTTPTRGIELYYDHSGHLTHIKAVKRTDKGVVHHPETLAEYQYDTRNDLIAATNAQQQTERYQYTGHLFTQRTRASGFSHYFEWQGEGPTARCIHNWGDDNQYDYHFQYVDEERLAISTDSRGQVWKFWHDEAGRLTTKESPSGHQWHYQFDEHGKKVAEITPSGATTQFTYNDLGQLSAITQPDGATTQYQYNDIGQRIVTVDAEGHIWRREYSVAGHLKRETHPNGATIQFRYNERSQLIERSQSLKSNTPDQTTKYLWNEDGQLLAQESGNQQTRFSYDDLGRLNGVLNAGGLITEYRRDAKGQLTQVRQFEQSQPDDKTQPDNATAPPEEITQSYRYDEAGRLTHYTDTKGHIHEYQYQGLSQPVKQIRADGSWLAFDYDQERNLTGITRSDGNHYQIEYNGEELPIKLTGFDGRQQTLKYDPEGHLIESDDSGERGIRLKRDALGRVTESIGRHHDTQHASHNTQSNHFKYDKLGRVTFANNADRKLSFKYNAVGQATEHWQDQWKIQHQYDLAGRRTQTTYPDGQVVDYRYDQNSRLHQIGLNAQPLILRKFDALGHEIERECSNGVLLTQQIDAFGRLTEQAFSYSSAAATVDNTSNSEERTHRRDYQYKNDQIAQVADSLLGEKHYQYDQLEQLTKVDKNGETTEEFNWDSFGNPIGPDDHVQNDRLLQHKQQHYRYDACGNQVQVTSNNPDQHQSREFDAFNQLARLKHQGKVHQYQYDALGRRASKLTEQGKIDYLWDGDQLIGEHHNGHFRWYLYEPGTFLPVALIDNGQVYHYHLDHLGTPITLTDNHGQIAWQADYSAFGIANIRIERINNPIRFQGQYFDQESGLHYNRFRYYDPTIGRFIHQDPIGLAGGINHYQYVPNPVSWTDPFGLSCKENSWNTFQKRSKGVFTNSKQAAQGYKHWQNEEWDELEALLGPNSWPPNRGAINSENVVLPTGHRIDRFGGWYDSSGEFHDLGAFVSPEGEKFDKRALPNATKTKPYMTYEVLKPLPAESAKAIPWFGMQGEGTQYELPDNIDKLVSDGYLKPVKPKFDPSKL</sequence>
<feature type="region of interest" description="Disordered" evidence="2">
    <location>
        <begin position="646"/>
        <end position="669"/>
    </location>
</feature>
<dbReference type="InterPro" id="IPR022385">
    <property type="entry name" value="Rhs_assc_core"/>
</dbReference>